<reference evidence="2" key="1">
    <citation type="journal article" date="2021" name="Mol. Plant Microbe Interact.">
        <title>Complete Genome Sequence of the Plant-Pathogenic Fungus Colletotrichum lupini.</title>
        <authorList>
            <person name="Baroncelli R."/>
            <person name="Pensec F."/>
            <person name="Da Lio D."/>
            <person name="Boufleur T."/>
            <person name="Vicente I."/>
            <person name="Sarrocco S."/>
            <person name="Picot A."/>
            <person name="Baraldi E."/>
            <person name="Sukno S."/>
            <person name="Thon M."/>
            <person name="Le Floch G."/>
        </authorList>
    </citation>
    <scope>NUCLEOTIDE SEQUENCE</scope>
    <source>
        <strain evidence="2">IMI 504893</strain>
    </source>
</reference>
<feature type="compositionally biased region" description="Polar residues" evidence="1">
    <location>
        <begin position="1"/>
        <end position="12"/>
    </location>
</feature>
<evidence type="ECO:0000313" key="2">
    <source>
        <dbReference type="EMBL" id="UQC77764.1"/>
    </source>
</evidence>
<dbReference type="KEGG" id="clup:CLUP02_03235"/>
<evidence type="ECO:0000256" key="1">
    <source>
        <dbReference type="SAM" id="MobiDB-lite"/>
    </source>
</evidence>
<name>A0A9Q8SI17_9PEZI</name>
<feature type="region of interest" description="Disordered" evidence="1">
    <location>
        <begin position="1"/>
        <end position="53"/>
    </location>
</feature>
<accession>A0A9Q8SI17</accession>
<keyword evidence="3" id="KW-1185">Reference proteome</keyword>
<dbReference type="Proteomes" id="UP000830671">
    <property type="component" value="Chromosome 2"/>
</dbReference>
<proteinExistence type="predicted"/>
<dbReference type="RefSeq" id="XP_049139403.1">
    <property type="nucleotide sequence ID" value="XM_049282260.1"/>
</dbReference>
<gene>
    <name evidence="2" type="ORF">CLUP02_03235</name>
</gene>
<protein>
    <submittedName>
        <fullName evidence="2">Uncharacterized protein</fullName>
    </submittedName>
</protein>
<dbReference type="EMBL" id="CP019474">
    <property type="protein sequence ID" value="UQC77764.1"/>
    <property type="molecule type" value="Genomic_DNA"/>
</dbReference>
<sequence>MVLVGQSLQPANKTPHEHDHVSRAKHHINHKSRYRDGRSDLRYCRSHPLSRPT</sequence>
<dbReference type="AlphaFoldDB" id="A0A9Q8SI17"/>
<dbReference type="GeneID" id="73337270"/>
<feature type="compositionally biased region" description="Basic residues" evidence="1">
    <location>
        <begin position="23"/>
        <end position="33"/>
    </location>
</feature>
<feature type="compositionally biased region" description="Basic and acidic residues" evidence="1">
    <location>
        <begin position="34"/>
        <end position="43"/>
    </location>
</feature>
<organism evidence="2 3">
    <name type="scientific">Colletotrichum lupini</name>
    <dbReference type="NCBI Taxonomy" id="145971"/>
    <lineage>
        <taxon>Eukaryota</taxon>
        <taxon>Fungi</taxon>
        <taxon>Dikarya</taxon>
        <taxon>Ascomycota</taxon>
        <taxon>Pezizomycotina</taxon>
        <taxon>Sordariomycetes</taxon>
        <taxon>Hypocreomycetidae</taxon>
        <taxon>Glomerellales</taxon>
        <taxon>Glomerellaceae</taxon>
        <taxon>Colletotrichum</taxon>
        <taxon>Colletotrichum acutatum species complex</taxon>
    </lineage>
</organism>
<evidence type="ECO:0000313" key="3">
    <source>
        <dbReference type="Proteomes" id="UP000830671"/>
    </source>
</evidence>